<evidence type="ECO:0000313" key="3">
    <source>
        <dbReference type="Proteomes" id="UP001596201"/>
    </source>
</evidence>
<name>A0ABD5R816_9EURY</name>
<dbReference type="Proteomes" id="UP001596201">
    <property type="component" value="Unassembled WGS sequence"/>
</dbReference>
<feature type="transmembrane region" description="Helical" evidence="1">
    <location>
        <begin position="63"/>
        <end position="86"/>
    </location>
</feature>
<sequence length="99" mass="10350">MTDPESILAESPVTFQSAVAYALHPEMRRLLIVYVAGALILPFGLNLLLGGPFQPVLVRTIELLLGIVVSATGAALFFGGLVGAAFKLVTDANLLANAE</sequence>
<keyword evidence="3" id="KW-1185">Reference proteome</keyword>
<protein>
    <submittedName>
        <fullName evidence="2">Uncharacterized protein</fullName>
    </submittedName>
</protein>
<dbReference type="AlphaFoldDB" id="A0ABD5R816"/>
<keyword evidence="1" id="KW-1133">Transmembrane helix</keyword>
<comment type="caution">
    <text evidence="2">The sequence shown here is derived from an EMBL/GenBank/DDBJ whole genome shotgun (WGS) entry which is preliminary data.</text>
</comment>
<evidence type="ECO:0000313" key="2">
    <source>
        <dbReference type="EMBL" id="MFC5366186.1"/>
    </source>
</evidence>
<organism evidence="2 3">
    <name type="scientific">Salinirubrum litoreum</name>
    <dbReference type="NCBI Taxonomy" id="1126234"/>
    <lineage>
        <taxon>Archaea</taxon>
        <taxon>Methanobacteriati</taxon>
        <taxon>Methanobacteriota</taxon>
        <taxon>Stenosarchaea group</taxon>
        <taxon>Halobacteria</taxon>
        <taxon>Halobacteriales</taxon>
        <taxon>Haloferacaceae</taxon>
        <taxon>Salinirubrum</taxon>
    </lineage>
</organism>
<keyword evidence="1" id="KW-0472">Membrane</keyword>
<dbReference type="RefSeq" id="WP_227228461.1">
    <property type="nucleotide sequence ID" value="NZ_JAJCVJ010000001.1"/>
</dbReference>
<proteinExistence type="predicted"/>
<accession>A0ABD5R816</accession>
<dbReference type="EMBL" id="JBHSKX010000001">
    <property type="protein sequence ID" value="MFC5366186.1"/>
    <property type="molecule type" value="Genomic_DNA"/>
</dbReference>
<gene>
    <name evidence="2" type="ORF">ACFPJ5_04495</name>
</gene>
<keyword evidence="1" id="KW-0812">Transmembrane</keyword>
<feature type="transmembrane region" description="Helical" evidence="1">
    <location>
        <begin position="31"/>
        <end position="51"/>
    </location>
</feature>
<reference evidence="2 3" key="1">
    <citation type="journal article" date="2019" name="Int. J. Syst. Evol. Microbiol.">
        <title>The Global Catalogue of Microorganisms (GCM) 10K type strain sequencing project: providing services to taxonomists for standard genome sequencing and annotation.</title>
        <authorList>
            <consortium name="The Broad Institute Genomics Platform"/>
            <consortium name="The Broad Institute Genome Sequencing Center for Infectious Disease"/>
            <person name="Wu L."/>
            <person name="Ma J."/>
        </authorList>
    </citation>
    <scope>NUCLEOTIDE SEQUENCE [LARGE SCALE GENOMIC DNA]</scope>
    <source>
        <strain evidence="2 3">CGMCC 1.12237</strain>
    </source>
</reference>
<evidence type="ECO:0000256" key="1">
    <source>
        <dbReference type="SAM" id="Phobius"/>
    </source>
</evidence>